<evidence type="ECO:0000313" key="6">
    <source>
        <dbReference type="Proteomes" id="UP001162480"/>
    </source>
</evidence>
<dbReference type="CDD" id="cd01670">
    <property type="entry name" value="Death"/>
    <property type="match status" value="1"/>
</dbReference>
<dbReference type="InterPro" id="IPR036770">
    <property type="entry name" value="Ankyrin_rpt-contain_sf"/>
</dbReference>
<sequence>MREKKGRRQERREKIKINKPIDGFGRTPLMIACERGADRRIIDILIDAGSQIGAKDSNGCTALHCAVTSHRLQAVELLLSRGSNVNETDIFGNTPLHLAARSSPEWIDGVKELMKHSAVEVNPRNEDGQTPLHWACWRGHLHSVDLLLGHNGIDASVVNNKGDTPLHVAVRGCLWCRNKTATTKVHPCGHLVICKGCSNVPLQQCLKCLKPVITGRGRVASPKFADKGVQTDLQLLEPTSEQSGFQKLDERYLLKLACQLGGNWWKVGIFLGIKSIQLGIIRHDFSGNVQEQSFQMLLYWSTHCDPQEVTVDTLRAALAETECLTALESLSLLEE</sequence>
<dbReference type="SUPFAM" id="SSF47986">
    <property type="entry name" value="DEATH domain"/>
    <property type="match status" value="1"/>
</dbReference>
<reference evidence="5" key="1">
    <citation type="submission" date="2023-08" db="EMBL/GenBank/DDBJ databases">
        <authorList>
            <person name="Alioto T."/>
            <person name="Alioto T."/>
            <person name="Gomez Garrido J."/>
        </authorList>
    </citation>
    <scope>NUCLEOTIDE SEQUENCE</scope>
</reference>
<keyword evidence="1" id="KW-0677">Repeat</keyword>
<dbReference type="Proteomes" id="UP001162480">
    <property type="component" value="Unassembled WGS sequence"/>
</dbReference>
<dbReference type="SUPFAM" id="SSF48403">
    <property type="entry name" value="Ankyrin repeat"/>
    <property type="match status" value="1"/>
</dbReference>
<dbReference type="GO" id="GO:0007165">
    <property type="term" value="P:signal transduction"/>
    <property type="evidence" value="ECO:0007669"/>
    <property type="project" value="InterPro"/>
</dbReference>
<keyword evidence="2 3" id="KW-0040">ANK repeat</keyword>
<evidence type="ECO:0000256" key="3">
    <source>
        <dbReference type="PROSITE-ProRule" id="PRU00023"/>
    </source>
</evidence>
<feature type="repeat" description="ANK" evidence="3">
    <location>
        <begin position="24"/>
        <end position="57"/>
    </location>
</feature>
<dbReference type="InterPro" id="IPR002110">
    <property type="entry name" value="Ankyrin_rpt"/>
</dbReference>
<evidence type="ECO:0000256" key="1">
    <source>
        <dbReference type="ARBA" id="ARBA00022737"/>
    </source>
</evidence>
<gene>
    <name evidence="5" type="ORF">OCTVUL_1B002455</name>
</gene>
<dbReference type="Gene3D" id="1.10.533.10">
    <property type="entry name" value="Death Domain, Fas"/>
    <property type="match status" value="1"/>
</dbReference>
<dbReference type="InterPro" id="IPR000488">
    <property type="entry name" value="Death_dom"/>
</dbReference>
<evidence type="ECO:0000259" key="4">
    <source>
        <dbReference type="PROSITE" id="PS50017"/>
    </source>
</evidence>
<name>A0AA36HHH3_OCTVU</name>
<keyword evidence="6" id="KW-1185">Reference proteome</keyword>
<dbReference type="Pfam" id="PF12796">
    <property type="entry name" value="Ank_2"/>
    <property type="match status" value="1"/>
</dbReference>
<comment type="caution">
    <text evidence="5">The sequence shown here is derived from an EMBL/GenBank/DDBJ whole genome shotgun (WGS) entry which is preliminary data.</text>
</comment>
<dbReference type="InterPro" id="IPR013083">
    <property type="entry name" value="Znf_RING/FYVE/PHD"/>
</dbReference>
<dbReference type="EMBL" id="CATOCA020000001">
    <property type="protein sequence ID" value="CAJ1099363.1"/>
    <property type="molecule type" value="Genomic_DNA"/>
</dbReference>
<dbReference type="PROSITE" id="PS50017">
    <property type="entry name" value="DEATH_DOMAIN"/>
    <property type="match status" value="1"/>
</dbReference>
<dbReference type="PANTHER" id="PTHR24198">
    <property type="entry name" value="ANKYRIN REPEAT AND PROTEIN KINASE DOMAIN-CONTAINING PROTEIN"/>
    <property type="match status" value="1"/>
</dbReference>
<feature type="repeat" description="ANK" evidence="3">
    <location>
        <begin position="127"/>
        <end position="160"/>
    </location>
</feature>
<dbReference type="Pfam" id="PF13637">
    <property type="entry name" value="Ank_4"/>
    <property type="match status" value="1"/>
</dbReference>
<dbReference type="PROSITE" id="PS50297">
    <property type="entry name" value="ANK_REP_REGION"/>
    <property type="match status" value="3"/>
</dbReference>
<dbReference type="SMART" id="SM00248">
    <property type="entry name" value="ANK"/>
    <property type="match status" value="5"/>
</dbReference>
<organism evidence="5 6">
    <name type="scientific">Octopus vulgaris</name>
    <name type="common">Common octopus</name>
    <dbReference type="NCBI Taxonomy" id="6645"/>
    <lineage>
        <taxon>Eukaryota</taxon>
        <taxon>Metazoa</taxon>
        <taxon>Spiralia</taxon>
        <taxon>Lophotrochozoa</taxon>
        <taxon>Mollusca</taxon>
        <taxon>Cephalopoda</taxon>
        <taxon>Coleoidea</taxon>
        <taxon>Octopodiformes</taxon>
        <taxon>Octopoda</taxon>
        <taxon>Incirrata</taxon>
        <taxon>Octopodidae</taxon>
        <taxon>Octopus</taxon>
    </lineage>
</organism>
<feature type="repeat" description="ANK" evidence="3">
    <location>
        <begin position="58"/>
        <end position="90"/>
    </location>
</feature>
<evidence type="ECO:0000313" key="5">
    <source>
        <dbReference type="EMBL" id="CAJ1099363.1"/>
    </source>
</evidence>
<dbReference type="Gene3D" id="1.25.40.20">
    <property type="entry name" value="Ankyrin repeat-containing domain"/>
    <property type="match status" value="1"/>
</dbReference>
<dbReference type="Gene3D" id="3.30.40.10">
    <property type="entry name" value="Zinc/RING finger domain, C3HC4 (zinc finger)"/>
    <property type="match status" value="1"/>
</dbReference>
<dbReference type="InterPro" id="IPR011029">
    <property type="entry name" value="DEATH-like_dom_sf"/>
</dbReference>
<dbReference type="AlphaFoldDB" id="A0AA36HHH3"/>
<evidence type="ECO:0000256" key="2">
    <source>
        <dbReference type="ARBA" id="ARBA00023043"/>
    </source>
</evidence>
<proteinExistence type="predicted"/>
<feature type="domain" description="Death" evidence="4">
    <location>
        <begin position="249"/>
        <end position="334"/>
    </location>
</feature>
<dbReference type="PANTHER" id="PTHR24198:SF165">
    <property type="entry name" value="ANKYRIN REPEAT-CONTAINING PROTEIN-RELATED"/>
    <property type="match status" value="1"/>
</dbReference>
<accession>A0AA36HHH3</accession>
<protein>
    <submittedName>
        <fullName evidence="5">E3 ubiquitin-protein ligase MIB2 isoform X10</fullName>
    </submittedName>
</protein>
<dbReference type="PROSITE" id="PS50088">
    <property type="entry name" value="ANK_REPEAT"/>
    <property type="match status" value="3"/>
</dbReference>